<sequence>MSKDVLGEVYGVTVQKGGVGKSTFSQALAYSFANQGYKTVLVDLDPQSTLTGAFFGYSYGAFSQTEDNGSIEYDVSNITNIFRDTDVEPIVVKTTKHLVNPNKGKMLQPHYLEEELEIDFYPSNYQLLSATESDDFTRENKIQLLYKFIDSLKTKYDRIVIDSPPSFGIITTSILKAAKAILIPIPTKNVDTDGMVGFFRTLDKIYITENLKDLSKIVLIPNMFDKRVTDAKETLTEIKRIPNLLHETKNLRNLSCKVMDPFPQKACIQEAPSFKLFLAPYIMDFHRSQNQDLILKIDNIAKELTN</sequence>
<evidence type="ECO:0000313" key="5">
    <source>
        <dbReference type="Proteomes" id="UP000472839"/>
    </source>
</evidence>
<keyword evidence="4" id="KW-1185">Reference proteome</keyword>
<dbReference type="EMBL" id="WFKJ01000069">
    <property type="protein sequence ID" value="KAB7887007.1"/>
    <property type="molecule type" value="Genomic_DNA"/>
</dbReference>
<dbReference type="PANTHER" id="PTHR13696">
    <property type="entry name" value="P-LOOP CONTAINING NUCLEOSIDE TRIPHOSPHATE HYDROLASE"/>
    <property type="match status" value="1"/>
</dbReference>
<dbReference type="EMBL" id="WFKK01000077">
    <property type="protein sequence ID" value="KAB7884639.1"/>
    <property type="molecule type" value="Genomic_DNA"/>
</dbReference>
<feature type="domain" description="AAA" evidence="1">
    <location>
        <begin position="11"/>
        <end position="210"/>
    </location>
</feature>
<dbReference type="InterPro" id="IPR027417">
    <property type="entry name" value="P-loop_NTPase"/>
</dbReference>
<dbReference type="InterPro" id="IPR050678">
    <property type="entry name" value="DNA_Partitioning_ATPase"/>
</dbReference>
<accession>A0A6L4WNE2</accession>
<gene>
    <name evidence="3" type="ORF">GBG18_14300</name>
    <name evidence="2" type="ORF">GBG19_15470</name>
</gene>
<dbReference type="InterPro" id="IPR025669">
    <property type="entry name" value="AAA_dom"/>
</dbReference>
<dbReference type="Pfam" id="PF13614">
    <property type="entry name" value="AAA_31"/>
    <property type="match status" value="1"/>
</dbReference>
<dbReference type="Gene3D" id="3.40.50.300">
    <property type="entry name" value="P-loop containing nucleotide triphosphate hydrolases"/>
    <property type="match status" value="1"/>
</dbReference>
<dbReference type="PANTHER" id="PTHR13696:SF99">
    <property type="entry name" value="COBYRINIC ACID AC-DIAMIDE SYNTHASE"/>
    <property type="match status" value="1"/>
</dbReference>
<reference evidence="4 5" key="1">
    <citation type="submission" date="2019-10" db="EMBL/GenBank/DDBJ databases">
        <title>Poseidonibacter ostreae sp. nov., isolated from the gut of the Ostrea denselamellosa.</title>
        <authorList>
            <person name="Choi A."/>
        </authorList>
    </citation>
    <scope>NUCLEOTIDE SEQUENCE [LARGE SCALE GENOMIC DNA]</scope>
    <source>
        <strain evidence="2 5">SJOD-M-33</strain>
        <strain evidence="3 4">SJOD-M-5</strain>
    </source>
</reference>
<evidence type="ECO:0000313" key="4">
    <source>
        <dbReference type="Proteomes" id="UP000461010"/>
    </source>
</evidence>
<protein>
    <submittedName>
        <fullName evidence="2">AAA family ATPase</fullName>
    </submittedName>
</protein>
<dbReference type="SUPFAM" id="SSF52540">
    <property type="entry name" value="P-loop containing nucleoside triphosphate hydrolases"/>
    <property type="match status" value="1"/>
</dbReference>
<dbReference type="Proteomes" id="UP000472839">
    <property type="component" value="Unassembled WGS sequence"/>
</dbReference>
<dbReference type="RefSeq" id="WP_152192168.1">
    <property type="nucleotide sequence ID" value="NZ_WFKI01000069.1"/>
</dbReference>
<dbReference type="CDD" id="cd02042">
    <property type="entry name" value="ParAB_family"/>
    <property type="match status" value="1"/>
</dbReference>
<evidence type="ECO:0000259" key="1">
    <source>
        <dbReference type="Pfam" id="PF13614"/>
    </source>
</evidence>
<comment type="caution">
    <text evidence="2">The sequence shown here is derived from an EMBL/GenBank/DDBJ whole genome shotgun (WGS) entry which is preliminary data.</text>
</comment>
<evidence type="ECO:0000313" key="3">
    <source>
        <dbReference type="EMBL" id="KAB7887007.1"/>
    </source>
</evidence>
<organism evidence="2 5">
    <name type="scientific">Poseidonibacter ostreae</name>
    <dbReference type="NCBI Taxonomy" id="2654171"/>
    <lineage>
        <taxon>Bacteria</taxon>
        <taxon>Pseudomonadati</taxon>
        <taxon>Campylobacterota</taxon>
        <taxon>Epsilonproteobacteria</taxon>
        <taxon>Campylobacterales</taxon>
        <taxon>Arcobacteraceae</taxon>
        <taxon>Poseidonibacter</taxon>
    </lineage>
</organism>
<proteinExistence type="predicted"/>
<dbReference type="Proteomes" id="UP000461010">
    <property type="component" value="Unassembled WGS sequence"/>
</dbReference>
<name>A0A6L4WNE2_9BACT</name>
<dbReference type="AlphaFoldDB" id="A0A6L4WNE2"/>
<evidence type="ECO:0000313" key="2">
    <source>
        <dbReference type="EMBL" id="KAB7884639.1"/>
    </source>
</evidence>